<evidence type="ECO:0000313" key="2">
    <source>
        <dbReference type="EMBL" id="CAK7937179.1"/>
    </source>
</evidence>
<comment type="caution">
    <text evidence="3">The sequence shown here is derived from an EMBL/GenBank/DDBJ whole genome shotgun (WGS) entry which is preliminary data.</text>
</comment>
<protein>
    <recommendedName>
        <fullName evidence="1">Integrase catalytic domain-containing protein</fullName>
    </recommendedName>
</protein>
<dbReference type="EMBL" id="CAKLBY020000226">
    <property type="protein sequence ID" value="CAK7937179.1"/>
    <property type="molecule type" value="Genomic_DNA"/>
</dbReference>
<dbReference type="EMBL" id="CAKLBY020000226">
    <property type="protein sequence ID" value="CAK7937186.1"/>
    <property type="molecule type" value="Genomic_DNA"/>
</dbReference>
<dbReference type="InterPro" id="IPR001584">
    <property type="entry name" value="Integrase_cat-core"/>
</dbReference>
<evidence type="ECO:0000313" key="4">
    <source>
        <dbReference type="Proteomes" id="UP001162060"/>
    </source>
</evidence>
<evidence type="ECO:0000259" key="1">
    <source>
        <dbReference type="PROSITE" id="PS50994"/>
    </source>
</evidence>
<dbReference type="SUPFAM" id="SSF53098">
    <property type="entry name" value="Ribonuclease H-like"/>
    <property type="match status" value="1"/>
</dbReference>
<dbReference type="InterPro" id="IPR036397">
    <property type="entry name" value="RNaseH_sf"/>
</dbReference>
<reference evidence="3" key="1">
    <citation type="submission" date="2024-01" db="EMBL/GenBank/DDBJ databases">
        <authorList>
            <person name="Webb A."/>
        </authorList>
    </citation>
    <scope>NUCLEOTIDE SEQUENCE</scope>
    <source>
        <strain evidence="3">Pm1</strain>
    </source>
</reference>
<dbReference type="GO" id="GO:0015074">
    <property type="term" value="P:DNA integration"/>
    <property type="evidence" value="ECO:0007669"/>
    <property type="project" value="InterPro"/>
</dbReference>
<evidence type="ECO:0000313" key="3">
    <source>
        <dbReference type="EMBL" id="CAK7937186.1"/>
    </source>
</evidence>
<dbReference type="AlphaFoldDB" id="A0AAV1URJ1"/>
<feature type="domain" description="Integrase catalytic" evidence="1">
    <location>
        <begin position="96"/>
        <end position="202"/>
    </location>
</feature>
<name>A0AAV1URJ1_9STRA</name>
<dbReference type="InterPro" id="IPR050951">
    <property type="entry name" value="Retrovirus_Pol_polyprotein"/>
</dbReference>
<sequence>MTIDHEINEEGLLIYCPVLKTDEGDRKMTARLVIPEALQIQCYITITLAWRSVTKWSAVFTIGFAGSAIEEACLEVCSVMWDYVWIARREKWAYPSRDIPGNVKATYSFQVNAMDHIPSLPKSHTGNTELLIWVDLFTKTAMAKASASLAAQIVAEGYEKCVFRCFGDSEVIRHDREPVLMSDFFRAFNRMAGQRQRATMAY</sequence>
<dbReference type="PROSITE" id="PS50994">
    <property type="entry name" value="INTEGRASE"/>
    <property type="match status" value="1"/>
</dbReference>
<dbReference type="GO" id="GO:0003676">
    <property type="term" value="F:nucleic acid binding"/>
    <property type="evidence" value="ECO:0007669"/>
    <property type="project" value="InterPro"/>
</dbReference>
<accession>A0AAV1URJ1</accession>
<gene>
    <name evidence="2" type="ORF">PM001_LOCUS22329</name>
    <name evidence="3" type="ORF">PM001_LOCUS22336</name>
</gene>
<dbReference type="PANTHER" id="PTHR37984:SF5">
    <property type="entry name" value="PROTEIN NYNRIN-LIKE"/>
    <property type="match status" value="1"/>
</dbReference>
<dbReference type="Gene3D" id="3.30.420.10">
    <property type="entry name" value="Ribonuclease H-like superfamily/Ribonuclease H"/>
    <property type="match status" value="1"/>
</dbReference>
<dbReference type="InterPro" id="IPR012337">
    <property type="entry name" value="RNaseH-like_sf"/>
</dbReference>
<dbReference type="Proteomes" id="UP001162060">
    <property type="component" value="Unassembled WGS sequence"/>
</dbReference>
<proteinExistence type="predicted"/>
<dbReference type="PANTHER" id="PTHR37984">
    <property type="entry name" value="PROTEIN CBG26694"/>
    <property type="match status" value="1"/>
</dbReference>
<organism evidence="3 4">
    <name type="scientific">Peronospora matthiolae</name>
    <dbReference type="NCBI Taxonomy" id="2874970"/>
    <lineage>
        <taxon>Eukaryota</taxon>
        <taxon>Sar</taxon>
        <taxon>Stramenopiles</taxon>
        <taxon>Oomycota</taxon>
        <taxon>Peronosporomycetes</taxon>
        <taxon>Peronosporales</taxon>
        <taxon>Peronosporaceae</taxon>
        <taxon>Peronospora</taxon>
    </lineage>
</organism>